<evidence type="ECO:0000313" key="2">
    <source>
        <dbReference type="Proteomes" id="UP000186218"/>
    </source>
</evidence>
<sequence length="104" mass="11185">MTDRTEFDPELMDRVGRRMTGAREPLRNAATIVTGTGFGPHALGEDLGEHGTRYRQGMAAVAAALHRLADETEELGGRVVAARAATLDADEEAAHAFRSHGTDR</sequence>
<proteinExistence type="predicted"/>
<dbReference type="AlphaFoldDB" id="A0A1N7DU67"/>
<name>A0A1N7DU67_9NOCA</name>
<keyword evidence="2" id="KW-1185">Reference proteome</keyword>
<dbReference type="STRING" id="1344003.SAMN05445060_0907"/>
<dbReference type="RefSeq" id="WP_076476931.1">
    <property type="nucleotide sequence ID" value="NZ_FTNT01000002.1"/>
</dbReference>
<evidence type="ECO:0008006" key="3">
    <source>
        <dbReference type="Google" id="ProtNLM"/>
    </source>
</evidence>
<dbReference type="EMBL" id="FTNT01000002">
    <property type="protein sequence ID" value="SIR79339.1"/>
    <property type="molecule type" value="Genomic_DNA"/>
</dbReference>
<organism evidence="1 2">
    <name type="scientific">Williamsia sterculiae</name>
    <dbReference type="NCBI Taxonomy" id="1344003"/>
    <lineage>
        <taxon>Bacteria</taxon>
        <taxon>Bacillati</taxon>
        <taxon>Actinomycetota</taxon>
        <taxon>Actinomycetes</taxon>
        <taxon>Mycobacteriales</taxon>
        <taxon>Nocardiaceae</taxon>
        <taxon>Williamsia</taxon>
    </lineage>
</organism>
<gene>
    <name evidence="1" type="ORF">SAMN05445060_0907</name>
</gene>
<evidence type="ECO:0000313" key="1">
    <source>
        <dbReference type="EMBL" id="SIR79339.1"/>
    </source>
</evidence>
<dbReference type="Proteomes" id="UP000186218">
    <property type="component" value="Unassembled WGS sequence"/>
</dbReference>
<protein>
    <recommendedName>
        <fullName evidence="3">Excreted virulence factor EspC, type VII ESX diderm</fullName>
    </recommendedName>
</protein>
<reference evidence="1 2" key="1">
    <citation type="submission" date="2017-01" db="EMBL/GenBank/DDBJ databases">
        <authorList>
            <person name="Mah S.A."/>
            <person name="Swanson W.J."/>
            <person name="Moy G.W."/>
            <person name="Vacquier V.D."/>
        </authorList>
    </citation>
    <scope>NUCLEOTIDE SEQUENCE [LARGE SCALE GENOMIC DNA]</scope>
    <source>
        <strain evidence="1 2">CPCC 203464</strain>
    </source>
</reference>
<accession>A0A1N7DU67</accession>